<keyword evidence="7 8" id="KW-0472">Membrane</keyword>
<proteinExistence type="inferred from homology"/>
<dbReference type="PROSITE" id="PS50928">
    <property type="entry name" value="ABC_TM1"/>
    <property type="match status" value="1"/>
</dbReference>
<evidence type="ECO:0000256" key="5">
    <source>
        <dbReference type="ARBA" id="ARBA00022692"/>
    </source>
</evidence>
<dbReference type="RefSeq" id="WP_345495487.1">
    <property type="nucleotide sequence ID" value="NZ_BAABJM010000002.1"/>
</dbReference>
<protein>
    <submittedName>
        <fullName evidence="10">ABC transporter permease subunit</fullName>
    </submittedName>
</protein>
<evidence type="ECO:0000256" key="2">
    <source>
        <dbReference type="ARBA" id="ARBA00022448"/>
    </source>
</evidence>
<evidence type="ECO:0000313" key="10">
    <source>
        <dbReference type="EMBL" id="GAA5052556.1"/>
    </source>
</evidence>
<evidence type="ECO:0000256" key="4">
    <source>
        <dbReference type="ARBA" id="ARBA00022519"/>
    </source>
</evidence>
<keyword evidence="5 8" id="KW-0812">Transmembrane</keyword>
<comment type="subcellular location">
    <subcellularLocation>
        <location evidence="1">Cell inner membrane</location>
        <topology evidence="1">Multi-pass membrane protein</topology>
    </subcellularLocation>
    <subcellularLocation>
        <location evidence="8">Cell membrane</location>
        <topology evidence="8">Multi-pass membrane protein</topology>
    </subcellularLocation>
</comment>
<keyword evidence="3" id="KW-1003">Cell membrane</keyword>
<dbReference type="InterPro" id="IPR035906">
    <property type="entry name" value="MetI-like_sf"/>
</dbReference>
<sequence>MLIWTGRGRTVILTVFTLVVLVVFVAPIATVLAASLAGSWTGPLPSDLGFTNFEHTLSGREVASLSVSLQTALLAGGFALVLGTWAALAARESPAWWRKIVDAVFHLPVAVPSVAIGLGVLITFNERPLLLGGTKWIVILAHSVLVLAYAFSAVCSALDRIDPAYRQAAESLGAGPIRVLFRITLPLLLPALGAAAGLAVALSMGELGATIMVYPASWKTLPVTIFGRTDRGEVFNAAANTCLLLVVTLVALIVLGRLRGRAAIRW</sequence>
<keyword evidence="4" id="KW-0997">Cell inner membrane</keyword>
<comment type="similarity">
    <text evidence="8">Belongs to the binding-protein-dependent transport system permease family.</text>
</comment>
<feature type="transmembrane region" description="Helical" evidence="8">
    <location>
        <begin position="100"/>
        <end position="124"/>
    </location>
</feature>
<dbReference type="Pfam" id="PF00528">
    <property type="entry name" value="BPD_transp_1"/>
    <property type="match status" value="1"/>
</dbReference>
<dbReference type="SUPFAM" id="SSF161098">
    <property type="entry name" value="MetI-like"/>
    <property type="match status" value="1"/>
</dbReference>
<feature type="transmembrane region" description="Helical" evidence="8">
    <location>
        <begin position="187"/>
        <end position="214"/>
    </location>
</feature>
<dbReference type="CDD" id="cd06261">
    <property type="entry name" value="TM_PBP2"/>
    <property type="match status" value="1"/>
</dbReference>
<feature type="domain" description="ABC transmembrane type-1" evidence="9">
    <location>
        <begin position="65"/>
        <end position="256"/>
    </location>
</feature>
<feature type="transmembrane region" description="Helical" evidence="8">
    <location>
        <begin position="234"/>
        <end position="255"/>
    </location>
</feature>
<feature type="transmembrane region" description="Helical" evidence="8">
    <location>
        <begin position="136"/>
        <end position="158"/>
    </location>
</feature>
<evidence type="ECO:0000259" key="9">
    <source>
        <dbReference type="PROSITE" id="PS50928"/>
    </source>
</evidence>
<dbReference type="PANTHER" id="PTHR43357:SF4">
    <property type="entry name" value="INNER MEMBRANE ABC TRANSPORTER PERMEASE PROTEIN YDCV"/>
    <property type="match status" value="1"/>
</dbReference>
<dbReference type="EMBL" id="BAABJM010000002">
    <property type="protein sequence ID" value="GAA5052556.1"/>
    <property type="molecule type" value="Genomic_DNA"/>
</dbReference>
<evidence type="ECO:0000256" key="8">
    <source>
        <dbReference type="RuleBase" id="RU363032"/>
    </source>
</evidence>
<reference evidence="11" key="1">
    <citation type="journal article" date="2019" name="Int. J. Syst. Evol. Microbiol.">
        <title>The Global Catalogue of Microorganisms (GCM) 10K type strain sequencing project: providing services to taxonomists for standard genome sequencing and annotation.</title>
        <authorList>
            <consortium name="The Broad Institute Genomics Platform"/>
            <consortium name="The Broad Institute Genome Sequencing Center for Infectious Disease"/>
            <person name="Wu L."/>
            <person name="Ma J."/>
        </authorList>
    </citation>
    <scope>NUCLEOTIDE SEQUENCE [LARGE SCALE GENOMIC DNA]</scope>
    <source>
        <strain evidence="11">JCM 18298</strain>
    </source>
</reference>
<keyword evidence="6 8" id="KW-1133">Transmembrane helix</keyword>
<keyword evidence="2 8" id="KW-0813">Transport</keyword>
<gene>
    <name evidence="10" type="ORF">GCM10023318_25370</name>
</gene>
<keyword evidence="11" id="KW-1185">Reference proteome</keyword>
<dbReference type="Proteomes" id="UP001500603">
    <property type="component" value="Unassembled WGS sequence"/>
</dbReference>
<evidence type="ECO:0000256" key="1">
    <source>
        <dbReference type="ARBA" id="ARBA00004429"/>
    </source>
</evidence>
<evidence type="ECO:0000256" key="7">
    <source>
        <dbReference type="ARBA" id="ARBA00023136"/>
    </source>
</evidence>
<evidence type="ECO:0000256" key="6">
    <source>
        <dbReference type="ARBA" id="ARBA00022989"/>
    </source>
</evidence>
<dbReference type="Gene3D" id="1.10.3720.10">
    <property type="entry name" value="MetI-like"/>
    <property type="match status" value="1"/>
</dbReference>
<feature type="transmembrane region" description="Helical" evidence="8">
    <location>
        <begin position="67"/>
        <end position="88"/>
    </location>
</feature>
<dbReference type="InterPro" id="IPR000515">
    <property type="entry name" value="MetI-like"/>
</dbReference>
<organism evidence="10 11">
    <name type="scientific">Nocardia callitridis</name>
    <dbReference type="NCBI Taxonomy" id="648753"/>
    <lineage>
        <taxon>Bacteria</taxon>
        <taxon>Bacillati</taxon>
        <taxon>Actinomycetota</taxon>
        <taxon>Actinomycetes</taxon>
        <taxon>Mycobacteriales</taxon>
        <taxon>Nocardiaceae</taxon>
        <taxon>Nocardia</taxon>
    </lineage>
</organism>
<evidence type="ECO:0000256" key="3">
    <source>
        <dbReference type="ARBA" id="ARBA00022475"/>
    </source>
</evidence>
<comment type="caution">
    <text evidence="10">The sequence shown here is derived from an EMBL/GenBank/DDBJ whole genome shotgun (WGS) entry which is preliminary data.</text>
</comment>
<dbReference type="PANTHER" id="PTHR43357">
    <property type="entry name" value="INNER MEMBRANE ABC TRANSPORTER PERMEASE PROTEIN YDCV"/>
    <property type="match status" value="1"/>
</dbReference>
<name>A0ABP9K6R6_9NOCA</name>
<accession>A0ABP9K6R6</accession>
<evidence type="ECO:0000313" key="11">
    <source>
        <dbReference type="Proteomes" id="UP001500603"/>
    </source>
</evidence>